<dbReference type="AlphaFoldDB" id="A0A8H6HQF7"/>
<organism evidence="1 2">
    <name type="scientific">Ephemerocybe angulata</name>
    <dbReference type="NCBI Taxonomy" id="980116"/>
    <lineage>
        <taxon>Eukaryota</taxon>
        <taxon>Fungi</taxon>
        <taxon>Dikarya</taxon>
        <taxon>Basidiomycota</taxon>
        <taxon>Agaricomycotina</taxon>
        <taxon>Agaricomycetes</taxon>
        <taxon>Agaricomycetidae</taxon>
        <taxon>Agaricales</taxon>
        <taxon>Agaricineae</taxon>
        <taxon>Psathyrellaceae</taxon>
        <taxon>Ephemerocybe</taxon>
    </lineage>
</organism>
<protein>
    <submittedName>
        <fullName evidence="1">Uncharacterized protein</fullName>
    </submittedName>
</protein>
<accession>A0A8H6HQF7</accession>
<name>A0A8H6HQF7_9AGAR</name>
<proteinExistence type="predicted"/>
<sequence>MSSDGDTTEIASTSSDVSEGVASVEEIVMAAMTEEAMEAPARSMFCICCDSYMFGDMEFAPSACCNDLICGLCWSRIERNEECCPRLTCSGVDTMKKRRIIFNNNTDNLASQTRDYVRSGLLNSDPNHQLVLEDIRVLQARTDRQARQISEQSRFNVALEDQVQQMSNRVEAVNRESEVLRDIARTTQRQADEVSQSNDALAARIEWMKQQVLRIEAILEQDAGQSNTAGPSTSTQ</sequence>
<evidence type="ECO:0000313" key="1">
    <source>
        <dbReference type="EMBL" id="KAF6751288.1"/>
    </source>
</evidence>
<gene>
    <name evidence="1" type="ORF">DFP72DRAFT_1172365</name>
</gene>
<dbReference type="EMBL" id="JACGCI010000051">
    <property type="protein sequence ID" value="KAF6751288.1"/>
    <property type="molecule type" value="Genomic_DNA"/>
</dbReference>
<keyword evidence="2" id="KW-1185">Reference proteome</keyword>
<dbReference type="Proteomes" id="UP000521943">
    <property type="component" value="Unassembled WGS sequence"/>
</dbReference>
<comment type="caution">
    <text evidence="1">The sequence shown here is derived from an EMBL/GenBank/DDBJ whole genome shotgun (WGS) entry which is preliminary data.</text>
</comment>
<reference evidence="1 2" key="1">
    <citation type="submission" date="2020-07" db="EMBL/GenBank/DDBJ databases">
        <title>Comparative genomics of pyrophilous fungi reveals a link between fire events and developmental genes.</title>
        <authorList>
            <consortium name="DOE Joint Genome Institute"/>
            <person name="Steindorff A.S."/>
            <person name="Carver A."/>
            <person name="Calhoun S."/>
            <person name="Stillman K."/>
            <person name="Liu H."/>
            <person name="Lipzen A."/>
            <person name="Pangilinan J."/>
            <person name="Labutti K."/>
            <person name="Bruns T.D."/>
            <person name="Grigoriev I.V."/>
        </authorList>
    </citation>
    <scope>NUCLEOTIDE SEQUENCE [LARGE SCALE GENOMIC DNA]</scope>
    <source>
        <strain evidence="1 2">CBS 144469</strain>
    </source>
</reference>
<evidence type="ECO:0000313" key="2">
    <source>
        <dbReference type="Proteomes" id="UP000521943"/>
    </source>
</evidence>